<feature type="region of interest" description="Disordered" evidence="1">
    <location>
        <begin position="37"/>
        <end position="78"/>
    </location>
</feature>
<evidence type="ECO:0000256" key="2">
    <source>
        <dbReference type="SAM" id="Phobius"/>
    </source>
</evidence>
<dbReference type="Gene3D" id="3.90.1010.20">
    <property type="match status" value="1"/>
</dbReference>
<feature type="compositionally biased region" description="Low complexity" evidence="1">
    <location>
        <begin position="37"/>
        <end position="68"/>
    </location>
</feature>
<protein>
    <recommendedName>
        <fullName evidence="3">FMN-binding domain-containing protein</fullName>
    </recommendedName>
</protein>
<dbReference type="Pfam" id="PF04205">
    <property type="entry name" value="FMN_bind"/>
    <property type="match status" value="1"/>
</dbReference>
<accession>A0ABQ3W5I1</accession>
<evidence type="ECO:0000259" key="3">
    <source>
        <dbReference type="SMART" id="SM00900"/>
    </source>
</evidence>
<feature type="domain" description="FMN-binding" evidence="3">
    <location>
        <begin position="82"/>
        <end position="160"/>
    </location>
</feature>
<keyword evidence="5" id="KW-1185">Reference proteome</keyword>
<dbReference type="EMBL" id="BOCI01000097">
    <property type="protein sequence ID" value="GHW00569.1"/>
    <property type="molecule type" value="Genomic_DNA"/>
</dbReference>
<gene>
    <name evidence="4" type="ORF">lacNasYZ03_02560</name>
</gene>
<reference evidence="5" key="1">
    <citation type="submission" date="2021-01" db="EMBL/GenBank/DDBJ databases">
        <title>Draft genome sequence of Nasalis larvatus strain YZ03.</title>
        <authorList>
            <person name="Suzuki-Hashido N."/>
            <person name="Tsuchida S."/>
            <person name="Hayakawa T."/>
        </authorList>
    </citation>
    <scope>NUCLEOTIDE SEQUENCE [LARGE SCALE GENOMIC DNA]</scope>
    <source>
        <strain evidence="5">YZ03</strain>
    </source>
</reference>
<dbReference type="Proteomes" id="UP000616547">
    <property type="component" value="Unassembled WGS sequence"/>
</dbReference>
<dbReference type="SMART" id="SM00900">
    <property type="entry name" value="FMN_bind"/>
    <property type="match status" value="1"/>
</dbReference>
<name>A0ABQ3W5I1_9LACO</name>
<sequence length="163" mass="16720">MSARKVITGVLAVGTTIAIAIDGYLLFLKPEQENTASSTALSAETSSSSSTAASSSASSAASSSSTSSGLKDGTYSGKSVSTQWGEVQVQIKVSGGKITAVNVLKYPSDNDHSQSINDQALPIYKEEALKAQSANIQQVSGATVTYEGFTSSLQNAITQAKES</sequence>
<dbReference type="InterPro" id="IPR007329">
    <property type="entry name" value="FMN-bd"/>
</dbReference>
<comment type="caution">
    <text evidence="4">The sequence shown here is derived from an EMBL/GenBank/DDBJ whole genome shotgun (WGS) entry which is preliminary data.</text>
</comment>
<keyword evidence="2" id="KW-1133">Transmembrane helix</keyword>
<keyword evidence="2" id="KW-0472">Membrane</keyword>
<proteinExistence type="predicted"/>
<evidence type="ECO:0000313" key="4">
    <source>
        <dbReference type="EMBL" id="GHW00569.1"/>
    </source>
</evidence>
<organism evidence="4 5">
    <name type="scientific">Lactobacillus nasalidis</name>
    <dbReference type="NCBI Taxonomy" id="2797258"/>
    <lineage>
        <taxon>Bacteria</taxon>
        <taxon>Bacillati</taxon>
        <taxon>Bacillota</taxon>
        <taxon>Bacilli</taxon>
        <taxon>Lactobacillales</taxon>
        <taxon>Lactobacillaceae</taxon>
        <taxon>Lactobacillus</taxon>
    </lineage>
</organism>
<feature type="transmembrane region" description="Helical" evidence="2">
    <location>
        <begin position="6"/>
        <end position="27"/>
    </location>
</feature>
<dbReference type="RefSeq" id="WP_201330349.1">
    <property type="nucleotide sequence ID" value="NZ_BOCG01000275.1"/>
</dbReference>
<evidence type="ECO:0000313" key="5">
    <source>
        <dbReference type="Proteomes" id="UP000616547"/>
    </source>
</evidence>
<keyword evidence="2" id="KW-0812">Transmembrane</keyword>
<evidence type="ECO:0000256" key="1">
    <source>
        <dbReference type="SAM" id="MobiDB-lite"/>
    </source>
</evidence>